<accession>A0A4Z0J9Q9</accession>
<feature type="transmembrane region" description="Helical" evidence="1">
    <location>
        <begin position="21"/>
        <end position="45"/>
    </location>
</feature>
<reference evidence="2 3" key="1">
    <citation type="submission" date="2018-10" db="EMBL/GenBank/DDBJ databases">
        <title>Lactobacillus sp. R7 and Lactobacillus sp. R19 isolated from fermented mustard green product of Taiwan.</title>
        <authorList>
            <person name="Lin S.-T."/>
        </authorList>
    </citation>
    <scope>NUCLEOTIDE SEQUENCE [LARGE SCALE GENOMIC DNA]</scope>
    <source>
        <strain evidence="2 3">BCRC 81129</strain>
    </source>
</reference>
<keyword evidence="1" id="KW-1133">Transmembrane helix</keyword>
<sequence length="114" mass="12745">MQLILKIKKLGFKGRLNRAKFWQLVSASYGLALICLILLALQAGYSWSAIFAIQLPTLRLTGRVIFMIAWCGLLGAKIRRLNDLKLSHWLIGLDFIPVVGALVFTIFGCLPSKK</sequence>
<protein>
    <submittedName>
        <fullName evidence="2">DUF805 domain-containing protein</fullName>
    </submittedName>
</protein>
<keyword evidence="3" id="KW-1185">Reference proteome</keyword>
<name>A0A4Z0J9Q9_9LACO</name>
<gene>
    <name evidence="2" type="ORF">EGT51_04400</name>
</gene>
<organism evidence="2 3">
    <name type="scientific">Levilactobacillus suantsaiihabitans</name>
    <dbReference type="NCBI Taxonomy" id="2487722"/>
    <lineage>
        <taxon>Bacteria</taxon>
        <taxon>Bacillati</taxon>
        <taxon>Bacillota</taxon>
        <taxon>Bacilli</taxon>
        <taxon>Lactobacillales</taxon>
        <taxon>Lactobacillaceae</taxon>
        <taxon>Levilactobacillus</taxon>
    </lineage>
</organism>
<dbReference type="InterPro" id="IPR008523">
    <property type="entry name" value="DUF805"/>
</dbReference>
<feature type="transmembrane region" description="Helical" evidence="1">
    <location>
        <begin position="57"/>
        <end position="76"/>
    </location>
</feature>
<dbReference type="OrthoDB" id="9812349at2"/>
<dbReference type="GO" id="GO:0016020">
    <property type="term" value="C:membrane"/>
    <property type="evidence" value="ECO:0007669"/>
    <property type="project" value="InterPro"/>
</dbReference>
<keyword evidence="1" id="KW-0472">Membrane</keyword>
<dbReference type="EMBL" id="RKLX01000005">
    <property type="protein sequence ID" value="TGD19414.1"/>
    <property type="molecule type" value="Genomic_DNA"/>
</dbReference>
<comment type="caution">
    <text evidence="2">The sequence shown here is derived from an EMBL/GenBank/DDBJ whole genome shotgun (WGS) entry which is preliminary data.</text>
</comment>
<dbReference type="RefSeq" id="WP_135367549.1">
    <property type="nucleotide sequence ID" value="NZ_RKLX01000005.1"/>
</dbReference>
<evidence type="ECO:0000313" key="3">
    <source>
        <dbReference type="Proteomes" id="UP000297348"/>
    </source>
</evidence>
<dbReference type="Proteomes" id="UP000297348">
    <property type="component" value="Unassembled WGS sequence"/>
</dbReference>
<evidence type="ECO:0000313" key="2">
    <source>
        <dbReference type="EMBL" id="TGD19414.1"/>
    </source>
</evidence>
<keyword evidence="1" id="KW-0812">Transmembrane</keyword>
<dbReference type="AlphaFoldDB" id="A0A4Z0J9Q9"/>
<feature type="transmembrane region" description="Helical" evidence="1">
    <location>
        <begin position="88"/>
        <end position="108"/>
    </location>
</feature>
<dbReference type="Pfam" id="PF05656">
    <property type="entry name" value="DUF805"/>
    <property type="match status" value="1"/>
</dbReference>
<proteinExistence type="predicted"/>
<evidence type="ECO:0000256" key="1">
    <source>
        <dbReference type="SAM" id="Phobius"/>
    </source>
</evidence>